<evidence type="ECO:0000313" key="3">
    <source>
        <dbReference type="Proteomes" id="UP000267900"/>
    </source>
</evidence>
<reference evidence="2 3" key="1">
    <citation type="submission" date="2018-12" db="EMBL/GenBank/DDBJ databases">
        <title>The whole draft genome of Streptomyce luteoverticillatus CGMCC 15060.</title>
        <authorList>
            <person name="Feng Z."/>
            <person name="Chen G."/>
            <person name="Zhang J."/>
            <person name="Zhu H."/>
            <person name="Yu X."/>
            <person name="Zhang W."/>
            <person name="Zhang X."/>
        </authorList>
    </citation>
    <scope>NUCLEOTIDE SEQUENCE [LARGE SCALE GENOMIC DNA]</scope>
    <source>
        <strain evidence="2 3">CGMCC 15060</strain>
    </source>
</reference>
<dbReference type="OrthoDB" id="3395286at2"/>
<dbReference type="Proteomes" id="UP000267900">
    <property type="component" value="Chromosome"/>
</dbReference>
<organism evidence="2 3">
    <name type="scientific">Streptomyces luteoverticillatus</name>
    <name type="common">Streptoverticillium luteoverticillatus</name>
    <dbReference type="NCBI Taxonomy" id="66425"/>
    <lineage>
        <taxon>Bacteria</taxon>
        <taxon>Bacillati</taxon>
        <taxon>Actinomycetota</taxon>
        <taxon>Actinomycetes</taxon>
        <taxon>Kitasatosporales</taxon>
        <taxon>Streptomycetaceae</taxon>
        <taxon>Streptomyces</taxon>
    </lineage>
</organism>
<gene>
    <name evidence="2" type="ORF">EKH77_00460</name>
</gene>
<feature type="domain" description="DnaJ homologue subfamily C member 28 conserved" evidence="1">
    <location>
        <begin position="14"/>
        <end position="78"/>
    </location>
</feature>
<dbReference type="Pfam" id="PF09350">
    <property type="entry name" value="DJC28_CD"/>
    <property type="match status" value="1"/>
</dbReference>
<evidence type="ECO:0000313" key="2">
    <source>
        <dbReference type="EMBL" id="AZQ69891.1"/>
    </source>
</evidence>
<dbReference type="AlphaFoldDB" id="A0A3Q9FVW1"/>
<proteinExistence type="predicted"/>
<evidence type="ECO:0000259" key="1">
    <source>
        <dbReference type="Pfam" id="PF09350"/>
    </source>
</evidence>
<dbReference type="EMBL" id="CP034587">
    <property type="protein sequence ID" value="AZQ69891.1"/>
    <property type="molecule type" value="Genomic_DNA"/>
</dbReference>
<dbReference type="InterPro" id="IPR018961">
    <property type="entry name" value="DnaJ_homolog_subfam-C_membr-28"/>
</dbReference>
<sequence>MTDRKPRVSDFESWADKQIREAEERGDFRDLPGFGRPLAGIDRPYDADWWVKDKMRRENLSFLPPTLALRKEAEDALAAAVAARSEEEARRIVHEINDKIAASLRRPPPGPPLGLVPFVIDDVLAARREKRGDGRP</sequence>
<name>A0A3Q9FVW1_STRLT</name>
<keyword evidence="3" id="KW-1185">Reference proteome</keyword>
<protein>
    <submittedName>
        <fullName evidence="2">DUF1992 domain-containing protein</fullName>
    </submittedName>
</protein>
<accession>A0A3Q9FVW1</accession>
<dbReference type="RefSeq" id="WP_126912456.1">
    <property type="nucleotide sequence ID" value="NZ_CP034587.1"/>
</dbReference>